<gene>
    <name evidence="2" type="ORF">Asru_0097_05</name>
</gene>
<dbReference type="NCBIfam" id="TIGR04025">
    <property type="entry name" value="PPOX_FMN_DR2398"/>
    <property type="match status" value="1"/>
</dbReference>
<dbReference type="InterPro" id="IPR012349">
    <property type="entry name" value="Split_barrel_FMN-bd"/>
</dbReference>
<reference evidence="2 3" key="1">
    <citation type="submission" date="2012-11" db="EMBL/GenBank/DDBJ databases">
        <title>Whole genome sequence of Acidisphaera rubrifaciens HS-AP3.</title>
        <authorList>
            <person name="Azuma Y."/>
            <person name="Higashiura N."/>
            <person name="Hirakawa H."/>
            <person name="Matsushita K."/>
        </authorList>
    </citation>
    <scope>NUCLEOTIDE SEQUENCE [LARGE SCALE GENOMIC DNA]</scope>
    <source>
        <strain evidence="2 3">HS-AP3</strain>
    </source>
</reference>
<dbReference type="InterPro" id="IPR024029">
    <property type="entry name" value="Pyridox_Oxase_FMN-dep"/>
</dbReference>
<proteinExistence type="predicted"/>
<dbReference type="AlphaFoldDB" id="A0A0D6P529"/>
<name>A0A0D6P529_9PROT</name>
<dbReference type="SUPFAM" id="SSF50475">
    <property type="entry name" value="FMN-binding split barrel"/>
    <property type="match status" value="1"/>
</dbReference>
<dbReference type="OrthoDB" id="9790331at2"/>
<dbReference type="PANTHER" id="PTHR42815:SF2">
    <property type="entry name" value="FAD-BINDING, PUTATIVE (AFU_ORTHOLOGUE AFUA_6G07600)-RELATED"/>
    <property type="match status" value="1"/>
</dbReference>
<keyword evidence="3" id="KW-1185">Reference proteome</keyword>
<dbReference type="Proteomes" id="UP000032680">
    <property type="component" value="Unassembled WGS sequence"/>
</dbReference>
<sequence length="203" mass="21850">MARIDSIEALEALYGTPSAAAMVKETRWITPEYRALVEAAPFVALATVGDEGLDCSPRGDVAGFVRVADPGTLLLPDRRGNNRVDSLRNIVRDPRVALLFLIPGLGITLRVNGRADLRTDAALLDSFVMEGRAPRCVVVVSVEAVYFQCSRAIQRADLWNPGRHVDPASLPSAGAILTACSGGSYDGARFDRTWPAESKAALW</sequence>
<evidence type="ECO:0000313" key="2">
    <source>
        <dbReference type="EMBL" id="GAN76446.1"/>
    </source>
</evidence>
<dbReference type="EMBL" id="BANB01000097">
    <property type="protein sequence ID" value="GAN76446.1"/>
    <property type="molecule type" value="Genomic_DNA"/>
</dbReference>
<dbReference type="RefSeq" id="WP_048860252.1">
    <property type="nucleotide sequence ID" value="NZ_BANB01000097.1"/>
</dbReference>
<accession>A0A0D6P529</accession>
<protein>
    <submittedName>
        <fullName evidence="2">Pyridoxamine 5'-phosphate oxidase</fullName>
    </submittedName>
</protein>
<feature type="domain" description="Pyridoxamine 5'-phosphate oxidase N-terminal" evidence="1">
    <location>
        <begin position="29"/>
        <end position="149"/>
    </location>
</feature>
<comment type="caution">
    <text evidence="2">The sequence shown here is derived from an EMBL/GenBank/DDBJ whole genome shotgun (WGS) entry which is preliminary data.</text>
</comment>
<organism evidence="2 3">
    <name type="scientific">Acidisphaera rubrifaciens HS-AP3</name>
    <dbReference type="NCBI Taxonomy" id="1231350"/>
    <lineage>
        <taxon>Bacteria</taxon>
        <taxon>Pseudomonadati</taxon>
        <taxon>Pseudomonadota</taxon>
        <taxon>Alphaproteobacteria</taxon>
        <taxon>Acetobacterales</taxon>
        <taxon>Acetobacteraceae</taxon>
        <taxon>Acidisphaera</taxon>
    </lineage>
</organism>
<dbReference type="InterPro" id="IPR011576">
    <property type="entry name" value="Pyridox_Oxase_N"/>
</dbReference>
<evidence type="ECO:0000259" key="1">
    <source>
        <dbReference type="Pfam" id="PF01243"/>
    </source>
</evidence>
<evidence type="ECO:0000313" key="3">
    <source>
        <dbReference type="Proteomes" id="UP000032680"/>
    </source>
</evidence>
<dbReference type="Pfam" id="PF01243">
    <property type="entry name" value="PNPOx_N"/>
    <property type="match status" value="1"/>
</dbReference>
<dbReference type="PANTHER" id="PTHR42815">
    <property type="entry name" value="FAD-BINDING, PUTATIVE (AFU_ORTHOLOGUE AFUA_6G07600)-RELATED"/>
    <property type="match status" value="1"/>
</dbReference>
<dbReference type="Gene3D" id="2.30.110.10">
    <property type="entry name" value="Electron Transport, Fmn-binding Protein, Chain A"/>
    <property type="match status" value="1"/>
</dbReference>